<dbReference type="Gene3D" id="3.30.2350.10">
    <property type="entry name" value="Pseudouridine synthase"/>
    <property type="match status" value="1"/>
</dbReference>
<evidence type="ECO:0000313" key="13">
    <source>
        <dbReference type="EMBL" id="SLJ86637.1"/>
    </source>
</evidence>
<evidence type="ECO:0000256" key="10">
    <source>
        <dbReference type="PROSITE-ProRule" id="PRU00182"/>
    </source>
</evidence>
<dbReference type="NCBIfam" id="TIGR00005">
    <property type="entry name" value="rluA_subfam"/>
    <property type="match status" value="1"/>
</dbReference>
<dbReference type="InterPro" id="IPR020103">
    <property type="entry name" value="PsdUridine_synth_cat_dom_sf"/>
</dbReference>
<sequence length="426" mass="45613">MSRPENNDIVRQFTVGADDEGVRLDRWFKRHLPQVGFATVSRWARTGQIRVDGKRADVADRLSAGQVLRVPPGGEAKPGGKPAHVRRELSEEELELADSMVLTQDRAAIVLNKPPGLATQGGSGMKQHVDGLLDAYAPDGPRPRLVHRLDKDTSGVLLVARTPGSAAFFSKRFSGRSAKKIYWALVVGVPSISDGMIELPLAKQPGTGGEKMHVDEENGQPARTRYRVLDRAGNRAAWVELHPLTGRTHQLRVHMAAIGHPIVGDGKYGGQDAFLSGTISRKMHLHARRLIIDHPDGAPLDVTASLPEHFANSLEQLGFDEADGEMLPEAPVEPSKDEQKRAAKAHAKQYRKERRGERRSRRDTAPARGGKPGAGSAKPGKPARPGGKPGTGKPSGGKPAGSRPNGGKPGGASGGARKPGGPRGKR</sequence>
<evidence type="ECO:0000256" key="7">
    <source>
        <dbReference type="ARBA" id="ARBA00042840"/>
    </source>
</evidence>
<evidence type="ECO:0000259" key="12">
    <source>
        <dbReference type="Pfam" id="PF00849"/>
    </source>
</evidence>
<dbReference type="PROSITE" id="PS01129">
    <property type="entry name" value="PSI_RLU"/>
    <property type="match status" value="1"/>
</dbReference>
<dbReference type="EMBL" id="FVZE01000001">
    <property type="protein sequence ID" value="SLJ86637.1"/>
    <property type="molecule type" value="Genomic_DNA"/>
</dbReference>
<gene>
    <name evidence="13" type="ORF">SAMN06295987_101319</name>
</gene>
<feature type="compositionally biased region" description="Gly residues" evidence="11">
    <location>
        <begin position="387"/>
        <end position="399"/>
    </location>
</feature>
<dbReference type="GO" id="GO:0000455">
    <property type="term" value="P:enzyme-directed rRNA pseudouridine synthesis"/>
    <property type="evidence" value="ECO:0007669"/>
    <property type="project" value="TreeGrafter"/>
</dbReference>
<reference evidence="14" key="1">
    <citation type="submission" date="2017-02" db="EMBL/GenBank/DDBJ databases">
        <authorList>
            <person name="Varghese N."/>
            <person name="Submissions S."/>
        </authorList>
    </citation>
    <scope>NUCLEOTIDE SEQUENCE [LARGE SCALE GENOMIC DNA]</scope>
    <source>
        <strain evidence="14">SM117</strain>
    </source>
</reference>
<feature type="compositionally biased region" description="Gly residues" evidence="11">
    <location>
        <begin position="407"/>
        <end position="426"/>
    </location>
</feature>
<comment type="similarity">
    <text evidence="1">Belongs to the pseudouridine synthase RluA family.</text>
</comment>
<dbReference type="PANTHER" id="PTHR21600">
    <property type="entry name" value="MITOCHONDRIAL RNA PSEUDOURIDINE SYNTHASE"/>
    <property type="match status" value="1"/>
</dbReference>
<dbReference type="Gene3D" id="3.10.290.10">
    <property type="entry name" value="RNA-binding S4 domain"/>
    <property type="match status" value="1"/>
</dbReference>
<dbReference type="Pfam" id="PF00849">
    <property type="entry name" value="PseudoU_synth_2"/>
    <property type="match status" value="1"/>
</dbReference>
<dbReference type="InterPro" id="IPR050188">
    <property type="entry name" value="RluA_PseudoU_synthase"/>
</dbReference>
<feature type="active site" evidence="9">
    <location>
        <position position="150"/>
    </location>
</feature>
<feature type="compositionally biased region" description="Basic and acidic residues" evidence="11">
    <location>
        <begin position="354"/>
        <end position="365"/>
    </location>
</feature>
<organism evidence="13 14">
    <name type="scientific">Novosphingobium mathurense</name>
    <dbReference type="NCBI Taxonomy" id="428990"/>
    <lineage>
        <taxon>Bacteria</taxon>
        <taxon>Pseudomonadati</taxon>
        <taxon>Pseudomonadota</taxon>
        <taxon>Alphaproteobacteria</taxon>
        <taxon>Sphingomonadales</taxon>
        <taxon>Sphingomonadaceae</taxon>
        <taxon>Novosphingobium</taxon>
    </lineage>
</organism>
<name>A0A1U6GSZ8_9SPHN</name>
<dbReference type="InterPro" id="IPR006145">
    <property type="entry name" value="PsdUridine_synth_RsuA/RluA"/>
</dbReference>
<dbReference type="InterPro" id="IPR036986">
    <property type="entry name" value="S4_RNA-bd_sf"/>
</dbReference>
<evidence type="ECO:0000256" key="9">
    <source>
        <dbReference type="PIRSR" id="PIRSR606225-1"/>
    </source>
</evidence>
<feature type="domain" description="Pseudouridine synthase RsuA/RluA-like" evidence="12">
    <location>
        <begin position="109"/>
        <end position="257"/>
    </location>
</feature>
<dbReference type="RefSeq" id="WP_054948386.1">
    <property type="nucleotide sequence ID" value="NZ_FVZE01000001.1"/>
</dbReference>
<evidence type="ECO:0000256" key="2">
    <source>
        <dbReference type="ARBA" id="ARBA00023235"/>
    </source>
</evidence>
<dbReference type="InterPro" id="IPR006224">
    <property type="entry name" value="PsdUridine_synth_RluA-like_CS"/>
</dbReference>
<comment type="catalytic activity">
    <reaction evidence="3">
        <text>uridine(1911/1915/1917) in 23S rRNA = pseudouridine(1911/1915/1917) in 23S rRNA</text>
        <dbReference type="Rhea" id="RHEA:42524"/>
        <dbReference type="Rhea" id="RHEA-COMP:10097"/>
        <dbReference type="Rhea" id="RHEA-COMP:10098"/>
        <dbReference type="ChEBI" id="CHEBI:65314"/>
        <dbReference type="ChEBI" id="CHEBI:65315"/>
        <dbReference type="EC" id="5.4.99.23"/>
    </reaction>
</comment>
<proteinExistence type="inferred from homology"/>
<protein>
    <recommendedName>
        <fullName evidence="5">Ribosomal large subunit pseudouridine synthase D</fullName>
        <ecNumber evidence="4">5.4.99.23</ecNumber>
    </recommendedName>
    <alternativeName>
        <fullName evidence="6">23S rRNA pseudouridine(1911/1915/1917) synthase</fullName>
    </alternativeName>
    <alternativeName>
        <fullName evidence="7">rRNA pseudouridylate synthase D</fullName>
    </alternativeName>
    <alternativeName>
        <fullName evidence="8">rRNA-uridine isomerase D</fullName>
    </alternativeName>
</protein>
<evidence type="ECO:0000256" key="6">
    <source>
        <dbReference type="ARBA" id="ARBA00042264"/>
    </source>
</evidence>
<keyword evidence="10" id="KW-0694">RNA-binding</keyword>
<feature type="region of interest" description="Disordered" evidence="11">
    <location>
        <begin position="326"/>
        <end position="426"/>
    </location>
</feature>
<keyword evidence="14" id="KW-1185">Reference proteome</keyword>
<evidence type="ECO:0000256" key="11">
    <source>
        <dbReference type="SAM" id="MobiDB-lite"/>
    </source>
</evidence>
<dbReference type="GO" id="GO:0160140">
    <property type="term" value="F:23S rRNA pseudouridine(1911/1915/1917) synthase activity"/>
    <property type="evidence" value="ECO:0007669"/>
    <property type="project" value="UniProtKB-EC"/>
</dbReference>
<feature type="compositionally biased region" description="Low complexity" evidence="11">
    <location>
        <begin position="366"/>
        <end position="386"/>
    </location>
</feature>
<feature type="compositionally biased region" description="Basic residues" evidence="11">
    <location>
        <begin position="342"/>
        <end position="353"/>
    </location>
</feature>
<evidence type="ECO:0000256" key="5">
    <source>
        <dbReference type="ARBA" id="ARBA00040039"/>
    </source>
</evidence>
<keyword evidence="2" id="KW-0413">Isomerase</keyword>
<evidence type="ECO:0000256" key="3">
    <source>
        <dbReference type="ARBA" id="ARBA00036882"/>
    </source>
</evidence>
<evidence type="ECO:0000313" key="14">
    <source>
        <dbReference type="Proteomes" id="UP000190989"/>
    </source>
</evidence>
<dbReference type="SUPFAM" id="SSF55120">
    <property type="entry name" value="Pseudouridine synthase"/>
    <property type="match status" value="1"/>
</dbReference>
<evidence type="ECO:0000256" key="4">
    <source>
        <dbReference type="ARBA" id="ARBA00038942"/>
    </source>
</evidence>
<dbReference type="Proteomes" id="UP000190989">
    <property type="component" value="Unassembled WGS sequence"/>
</dbReference>
<dbReference type="InterPro" id="IPR006225">
    <property type="entry name" value="PsdUridine_synth_RluC/D"/>
</dbReference>
<dbReference type="STRING" id="428990.SAMN06295987_101319"/>
<dbReference type="AlphaFoldDB" id="A0A1U6GSZ8"/>
<dbReference type="GO" id="GO:0003723">
    <property type="term" value="F:RNA binding"/>
    <property type="evidence" value="ECO:0007669"/>
    <property type="project" value="UniProtKB-KW"/>
</dbReference>
<evidence type="ECO:0000256" key="8">
    <source>
        <dbReference type="ARBA" id="ARBA00043148"/>
    </source>
</evidence>
<evidence type="ECO:0000256" key="1">
    <source>
        <dbReference type="ARBA" id="ARBA00010876"/>
    </source>
</evidence>
<dbReference type="CDD" id="cd02869">
    <property type="entry name" value="PseudoU_synth_RluA_like"/>
    <property type="match status" value="1"/>
</dbReference>
<dbReference type="EC" id="5.4.99.23" evidence="4"/>
<dbReference type="PROSITE" id="PS50889">
    <property type="entry name" value="S4"/>
    <property type="match status" value="1"/>
</dbReference>
<accession>A0A1U6GSZ8</accession>
<dbReference type="PANTHER" id="PTHR21600:SF44">
    <property type="entry name" value="RIBOSOMAL LARGE SUBUNIT PSEUDOURIDINE SYNTHASE D"/>
    <property type="match status" value="1"/>
</dbReference>